<dbReference type="AlphaFoldDB" id="A0A553HSQ7"/>
<keyword evidence="1" id="KW-0378">Hydrolase</keyword>
<reference evidence="4" key="1">
    <citation type="submission" date="2019-06" db="EMBL/GenBank/DDBJ databases">
        <title>Draft genome sequence of the griseofulvin-producing fungus Xylaria cubensis strain G536.</title>
        <authorList>
            <person name="Mead M.E."/>
            <person name="Raja H.A."/>
            <person name="Steenwyk J.L."/>
            <person name="Knowles S.L."/>
            <person name="Oberlies N.H."/>
            <person name="Rokas A."/>
        </authorList>
    </citation>
    <scope>NUCLEOTIDE SEQUENCE [LARGE SCALE GENOMIC DNA]</scope>
    <source>
        <strain evidence="4">G536</strain>
    </source>
</reference>
<protein>
    <recommendedName>
        <fullName evidence="2">Alpha/beta hydrolase fold-3 domain-containing protein</fullName>
    </recommendedName>
</protein>
<accession>A0A553HSQ7</accession>
<gene>
    <name evidence="3" type="ORF">FHL15_008183</name>
</gene>
<evidence type="ECO:0000313" key="4">
    <source>
        <dbReference type="Proteomes" id="UP000319160"/>
    </source>
</evidence>
<dbReference type="Gene3D" id="3.40.50.1820">
    <property type="entry name" value="alpha/beta hydrolase"/>
    <property type="match status" value="1"/>
</dbReference>
<keyword evidence="4" id="KW-1185">Reference proteome</keyword>
<feature type="domain" description="Alpha/beta hydrolase fold-3" evidence="2">
    <location>
        <begin position="99"/>
        <end position="314"/>
    </location>
</feature>
<dbReference type="OrthoDB" id="408631at2759"/>
<proteinExistence type="predicted"/>
<dbReference type="GO" id="GO:0016787">
    <property type="term" value="F:hydrolase activity"/>
    <property type="evidence" value="ECO:0007669"/>
    <property type="project" value="UniProtKB-KW"/>
</dbReference>
<dbReference type="InterPro" id="IPR029058">
    <property type="entry name" value="AB_hydrolase_fold"/>
</dbReference>
<sequence>MPLTSDITINYSRFDPNNATEDTKKYCDFLEKMTTEAPDWWVVGAPRFREMMEAGEIGGLKPTRLPGAYEIKVPSREPGRNIPVRVYKPDNGEPSKGILLHAHGGGYCLGSHDAVDELLKFYANTCQLTAMSVGYRLAPEHPFPAGREDCIDVAEHLVDHGEAEHGGKLLFLAGESGGAHMSVLVAFALIRSRPQHVLKGLVLPYGNYTVALGLPSMVGFDRKILIYHEMVQHFMDAYTPGWTAEARQNPLASPLFDDLRALAASTPNGKLPPALFMCGTNDPLLDDTLLMSVKWLASGSEAIIKIFPGAPHVYNGGEIDIAKESFGYEAEFILGRV</sequence>
<evidence type="ECO:0000259" key="2">
    <source>
        <dbReference type="Pfam" id="PF07859"/>
    </source>
</evidence>
<evidence type="ECO:0000313" key="3">
    <source>
        <dbReference type="EMBL" id="TRX90978.1"/>
    </source>
</evidence>
<dbReference type="PANTHER" id="PTHR48081:SF8">
    <property type="entry name" value="ALPHA_BETA HYDROLASE FOLD-3 DOMAIN-CONTAINING PROTEIN-RELATED"/>
    <property type="match status" value="1"/>
</dbReference>
<dbReference type="InterPro" id="IPR013094">
    <property type="entry name" value="AB_hydrolase_3"/>
</dbReference>
<comment type="caution">
    <text evidence="3">The sequence shown here is derived from an EMBL/GenBank/DDBJ whole genome shotgun (WGS) entry which is preliminary data.</text>
</comment>
<organism evidence="3 4">
    <name type="scientific">Xylaria flabelliformis</name>
    <dbReference type="NCBI Taxonomy" id="2512241"/>
    <lineage>
        <taxon>Eukaryota</taxon>
        <taxon>Fungi</taxon>
        <taxon>Dikarya</taxon>
        <taxon>Ascomycota</taxon>
        <taxon>Pezizomycotina</taxon>
        <taxon>Sordariomycetes</taxon>
        <taxon>Xylariomycetidae</taxon>
        <taxon>Xylariales</taxon>
        <taxon>Xylariaceae</taxon>
        <taxon>Xylaria</taxon>
    </lineage>
</organism>
<dbReference type="STRING" id="2512241.A0A553HSQ7"/>
<dbReference type="InterPro" id="IPR050300">
    <property type="entry name" value="GDXG_lipolytic_enzyme"/>
</dbReference>
<dbReference type="PANTHER" id="PTHR48081">
    <property type="entry name" value="AB HYDROLASE SUPERFAMILY PROTEIN C4A8.06C"/>
    <property type="match status" value="1"/>
</dbReference>
<dbReference type="EMBL" id="VFLP01000050">
    <property type="protein sequence ID" value="TRX90978.1"/>
    <property type="molecule type" value="Genomic_DNA"/>
</dbReference>
<dbReference type="Proteomes" id="UP000319160">
    <property type="component" value="Unassembled WGS sequence"/>
</dbReference>
<dbReference type="Pfam" id="PF07859">
    <property type="entry name" value="Abhydrolase_3"/>
    <property type="match status" value="1"/>
</dbReference>
<dbReference type="SUPFAM" id="SSF53474">
    <property type="entry name" value="alpha/beta-Hydrolases"/>
    <property type="match status" value="1"/>
</dbReference>
<evidence type="ECO:0000256" key="1">
    <source>
        <dbReference type="ARBA" id="ARBA00022801"/>
    </source>
</evidence>
<name>A0A553HSQ7_9PEZI</name>